<gene>
    <name evidence="2" type="ORF">AHIS1636_23740</name>
</gene>
<feature type="compositionally biased region" description="Low complexity" evidence="1">
    <location>
        <begin position="49"/>
        <end position="60"/>
    </location>
</feature>
<protein>
    <submittedName>
        <fullName evidence="2">Uncharacterized protein</fullName>
    </submittedName>
</protein>
<dbReference type="EMBL" id="BRVS01000010">
    <property type="protein sequence ID" value="GLB67933.1"/>
    <property type="molecule type" value="Genomic_DNA"/>
</dbReference>
<organism evidence="2 3">
    <name type="scientific">Arthrobacter mangrovi</name>
    <dbReference type="NCBI Taxonomy" id="2966350"/>
    <lineage>
        <taxon>Bacteria</taxon>
        <taxon>Bacillati</taxon>
        <taxon>Actinomycetota</taxon>
        <taxon>Actinomycetes</taxon>
        <taxon>Micrococcales</taxon>
        <taxon>Micrococcaceae</taxon>
        <taxon>Arthrobacter</taxon>
    </lineage>
</organism>
<proteinExistence type="predicted"/>
<sequence>MHIRMVFPQERSVGTADFLRARGRRNLEDVVEIRLFHGNLAQAADVGRGPAEGPASAEPPIDAGLSGGRQAGPLIFGPARGVDWRPPPERLAALNRDGSDVYAGTADRVRLSLQIRR</sequence>
<dbReference type="Proteomes" id="UP001209654">
    <property type="component" value="Unassembled WGS sequence"/>
</dbReference>
<evidence type="ECO:0000256" key="1">
    <source>
        <dbReference type="SAM" id="MobiDB-lite"/>
    </source>
</evidence>
<accession>A0ABQ5MVF6</accession>
<evidence type="ECO:0000313" key="3">
    <source>
        <dbReference type="Proteomes" id="UP001209654"/>
    </source>
</evidence>
<keyword evidence="3" id="KW-1185">Reference proteome</keyword>
<name>A0ABQ5MVF6_9MICC</name>
<reference evidence="2 3" key="1">
    <citation type="journal article" date="2023" name="Int. J. Syst. Evol. Microbiol.">
        <title>Arthrobacter mangrovi sp. nov., an actinobacterium isolated from the rhizosphere of a mangrove.</title>
        <authorList>
            <person name="Hamada M."/>
            <person name="Saitou S."/>
            <person name="Enomoto N."/>
            <person name="Nanri K."/>
            <person name="Hidaka K."/>
            <person name="Miura T."/>
            <person name="Tamura T."/>
        </authorList>
    </citation>
    <scope>NUCLEOTIDE SEQUENCE [LARGE SCALE GENOMIC DNA]</scope>
    <source>
        <strain evidence="2 3">NBRC 112813</strain>
    </source>
</reference>
<evidence type="ECO:0000313" key="2">
    <source>
        <dbReference type="EMBL" id="GLB67933.1"/>
    </source>
</evidence>
<comment type="caution">
    <text evidence="2">The sequence shown here is derived from an EMBL/GenBank/DDBJ whole genome shotgun (WGS) entry which is preliminary data.</text>
</comment>
<feature type="region of interest" description="Disordered" evidence="1">
    <location>
        <begin position="44"/>
        <end position="69"/>
    </location>
</feature>